<gene>
    <name evidence="1" type="ORF">ACFHYO_00110</name>
</gene>
<dbReference type="InterPro" id="IPR027417">
    <property type="entry name" value="P-loop_NTPase"/>
</dbReference>
<dbReference type="SUPFAM" id="SSF52540">
    <property type="entry name" value="P-loop containing nucleoside triphosphate hydrolases"/>
    <property type="match status" value="1"/>
</dbReference>
<dbReference type="Pfam" id="PF13469">
    <property type="entry name" value="Sulfotransfer_3"/>
    <property type="match status" value="1"/>
</dbReference>
<protein>
    <submittedName>
        <fullName evidence="1">Sulfotransferase</fullName>
    </submittedName>
</protein>
<dbReference type="EMBL" id="JBHMQU010000001">
    <property type="protein sequence ID" value="MFC0810518.1"/>
    <property type="molecule type" value="Genomic_DNA"/>
</dbReference>
<organism evidence="1 2">
    <name type="scientific">Paracoccus panacisoli</name>
    <dbReference type="NCBI Taxonomy" id="1510163"/>
    <lineage>
        <taxon>Bacteria</taxon>
        <taxon>Pseudomonadati</taxon>
        <taxon>Pseudomonadota</taxon>
        <taxon>Alphaproteobacteria</taxon>
        <taxon>Rhodobacterales</taxon>
        <taxon>Paracoccaceae</taxon>
        <taxon>Paracoccus</taxon>
    </lineage>
</organism>
<evidence type="ECO:0000313" key="2">
    <source>
        <dbReference type="Proteomes" id="UP001589920"/>
    </source>
</evidence>
<proteinExistence type="predicted"/>
<dbReference type="RefSeq" id="WP_394317453.1">
    <property type="nucleotide sequence ID" value="NZ_JBHMQU010000001.1"/>
</dbReference>
<sequence>MALKDRLDAAFIIVAQPRSGSTLLAAALHAHPHLTCHDELFSPGWVHGYRPKPEADPVDPEQLLVERDTDPEKFLVERVLDSARTSAQVGFKAVYSDILSRKPLALFLQDLVFTNRIRVVHLRRLNMLRCFISVERMRLLGIAHSHNSEARDSALHLDETEFLRFVLEQDGNADTVNRAMNVVAQPRYEHLPQGYNMSLDGLGAVRRPFQANLGRMSSHSLGASIAGPEGWVKWDFPRPAGFVKYTD</sequence>
<reference evidence="1 2" key="1">
    <citation type="submission" date="2024-09" db="EMBL/GenBank/DDBJ databases">
        <authorList>
            <person name="Sun Q."/>
            <person name="Mori K."/>
        </authorList>
    </citation>
    <scope>NUCLEOTIDE SEQUENCE [LARGE SCALE GENOMIC DNA]</scope>
    <source>
        <strain evidence="1 2">KCTC 42086</strain>
    </source>
</reference>
<evidence type="ECO:0000313" key="1">
    <source>
        <dbReference type="EMBL" id="MFC0810518.1"/>
    </source>
</evidence>
<dbReference type="Gene3D" id="3.40.50.300">
    <property type="entry name" value="P-loop containing nucleotide triphosphate hydrolases"/>
    <property type="match status" value="1"/>
</dbReference>
<accession>A0ABV6SZT0</accession>
<dbReference type="Proteomes" id="UP001589920">
    <property type="component" value="Unassembled WGS sequence"/>
</dbReference>
<keyword evidence="2" id="KW-1185">Reference proteome</keyword>
<name>A0ABV6SZT0_9RHOB</name>
<comment type="caution">
    <text evidence="1">The sequence shown here is derived from an EMBL/GenBank/DDBJ whole genome shotgun (WGS) entry which is preliminary data.</text>
</comment>